<dbReference type="EMBL" id="JABBFZ010000001">
    <property type="protein sequence ID" value="NML29338.1"/>
    <property type="molecule type" value="Genomic_DNA"/>
</dbReference>
<name>A0A7X9X0S7_9BURK</name>
<evidence type="ECO:0000313" key="2">
    <source>
        <dbReference type="Proteomes" id="UP000583127"/>
    </source>
</evidence>
<evidence type="ECO:0000313" key="1">
    <source>
        <dbReference type="EMBL" id="NML29338.1"/>
    </source>
</evidence>
<proteinExistence type="predicted"/>
<dbReference type="AlphaFoldDB" id="A0A7X9X0S7"/>
<accession>A0A7X9X0S7</accession>
<protein>
    <submittedName>
        <fullName evidence="1">Uncharacterized protein</fullName>
    </submittedName>
</protein>
<comment type="caution">
    <text evidence="1">The sequence shown here is derived from an EMBL/GenBank/DDBJ whole genome shotgun (WGS) entry which is preliminary data.</text>
</comment>
<dbReference type="Proteomes" id="UP000583127">
    <property type="component" value="Unassembled WGS sequence"/>
</dbReference>
<gene>
    <name evidence="1" type="ORF">HHL14_00550</name>
</gene>
<reference evidence="1 2" key="1">
    <citation type="submission" date="2020-04" db="EMBL/GenBank/DDBJ databases">
        <title>Paraburkholderia sp. G-4-1-8 isolated from soil.</title>
        <authorList>
            <person name="Dahal R.H."/>
        </authorList>
    </citation>
    <scope>NUCLEOTIDE SEQUENCE [LARGE SCALE GENOMIC DNA]</scope>
    <source>
        <strain evidence="1 2">G-4-1-8</strain>
    </source>
</reference>
<keyword evidence="2" id="KW-1185">Reference proteome</keyword>
<dbReference type="RefSeq" id="WP_169495652.1">
    <property type="nucleotide sequence ID" value="NZ_JABBFZ010000001.1"/>
</dbReference>
<organism evidence="1 2">
    <name type="scientific">Paraburkholderia antibiotica</name>
    <dbReference type="NCBI Taxonomy" id="2728839"/>
    <lineage>
        <taxon>Bacteria</taxon>
        <taxon>Pseudomonadati</taxon>
        <taxon>Pseudomonadota</taxon>
        <taxon>Betaproteobacteria</taxon>
        <taxon>Burkholderiales</taxon>
        <taxon>Burkholderiaceae</taxon>
        <taxon>Paraburkholderia</taxon>
    </lineage>
</organism>
<sequence length="71" mass="7908">MRFNSTLIAVDPTPRRADGEYMAHARISSNRADGTSYEIYSSGDLAGFDAREDAVAHAKNWAQDWLEARFG</sequence>